<keyword evidence="4" id="KW-1185">Reference proteome</keyword>
<accession>A0A1M6C9A3</accession>
<dbReference type="SUPFAM" id="SSF49785">
    <property type="entry name" value="Galactose-binding domain-like"/>
    <property type="match status" value="1"/>
</dbReference>
<dbReference type="OrthoDB" id="1094867at2"/>
<organism evidence="3 4">
    <name type="scientific">Arenibacter nanhaiticus</name>
    <dbReference type="NCBI Taxonomy" id="558155"/>
    <lineage>
        <taxon>Bacteria</taxon>
        <taxon>Pseudomonadati</taxon>
        <taxon>Bacteroidota</taxon>
        <taxon>Flavobacteriia</taxon>
        <taxon>Flavobacteriales</taxon>
        <taxon>Flavobacteriaceae</taxon>
        <taxon>Arenibacter</taxon>
    </lineage>
</organism>
<reference evidence="3 4" key="1">
    <citation type="submission" date="2016-11" db="EMBL/GenBank/DDBJ databases">
        <authorList>
            <person name="Jaros S."/>
            <person name="Januszkiewicz K."/>
            <person name="Wedrychowicz H."/>
        </authorList>
    </citation>
    <scope>NUCLEOTIDE SEQUENCE [LARGE SCALE GENOMIC DNA]</scope>
    <source>
        <strain evidence="3 4">CGMCC 1.8863</strain>
    </source>
</reference>
<feature type="signal peptide" evidence="1">
    <location>
        <begin position="1"/>
        <end position="20"/>
    </location>
</feature>
<dbReference type="Gene3D" id="2.60.120.260">
    <property type="entry name" value="Galactose-binding domain-like"/>
    <property type="match status" value="1"/>
</dbReference>
<dbReference type="AlphaFoldDB" id="A0A1M6C9A3"/>
<feature type="chain" id="PRO_5009916326" evidence="1">
    <location>
        <begin position="21"/>
        <end position="600"/>
    </location>
</feature>
<dbReference type="InterPro" id="IPR031712">
    <property type="entry name" value="DUF5077"/>
</dbReference>
<dbReference type="EMBL" id="FQYX01000003">
    <property type="protein sequence ID" value="SHI57381.1"/>
    <property type="molecule type" value="Genomic_DNA"/>
</dbReference>
<dbReference type="InterPro" id="IPR000421">
    <property type="entry name" value="FA58C"/>
</dbReference>
<keyword evidence="1" id="KW-0732">Signal</keyword>
<proteinExistence type="predicted"/>
<evidence type="ECO:0000259" key="2">
    <source>
        <dbReference type="PROSITE" id="PS50022"/>
    </source>
</evidence>
<feature type="domain" description="F5/8 type C" evidence="2">
    <location>
        <begin position="448"/>
        <end position="599"/>
    </location>
</feature>
<gene>
    <name evidence="3" type="ORF">SAMN04487911_103122</name>
</gene>
<evidence type="ECO:0000313" key="4">
    <source>
        <dbReference type="Proteomes" id="UP000184231"/>
    </source>
</evidence>
<name>A0A1M6C9A3_9FLAO</name>
<evidence type="ECO:0000256" key="1">
    <source>
        <dbReference type="SAM" id="SignalP"/>
    </source>
</evidence>
<dbReference type="Pfam" id="PF16871">
    <property type="entry name" value="DUF5077"/>
    <property type="match status" value="1"/>
</dbReference>
<dbReference type="Pfam" id="PF11958">
    <property type="entry name" value="DUF3472"/>
    <property type="match status" value="1"/>
</dbReference>
<dbReference type="STRING" id="558155.SAMN04487911_103122"/>
<sequence length="600" mass="67244">MKMIKTMLLLIVALTGLPYSCDKTEAPSEKEIKAVKSADLILNIPCQGNSWVLNNSEATSKIVVDGGIKNWTDSKNKIRTYFYAHTTGSISIGLLAKFSSPTTLKITVENQSEEVAFNPSTNYDKHIVGKFTISKTGYQYVELEGLNKEGESFGDISDIVLGDAKWSSKISYINADSFYWGRRGPSVHLNYEEPVGKNITYFYNEVTVPEGNDHVGSYFMANGFSSGYFGMQVNSSTDRKVLFSVWSAFDTQDPNNIPEEYKVIPLGHGSDVTVKEFGNEGSGAQSYFSFPWKAGTTYKFLLKGESKKANSIDYTAYFYAPEVDEWKLVASFRRPYSSEAHLTRLHSFLENFYTEQGANARKAHYSNHWAYDTSEEWHEMTSAIFTTDNTGKNGVRLDYAGGSEASSFYLKNCGFFSEKVTHNSPLKRAATGQTPNIDFSKLEVPTLTEVPEYESLDRTAWKVIDYSTQEDKGGEGSTGLAAHVLDGKLETYWHSCWASCDAAPPHYITVDMGATTTIDGFKFTQRQNLSRTVKSIELQVSQDNKSWTSLGDFTLRNEKTEQQIELSEPKEFRYFKFIAKTAFDGSKNAAMAEISLFVKK</sequence>
<dbReference type="Pfam" id="PF00754">
    <property type="entry name" value="F5_F8_type_C"/>
    <property type="match status" value="1"/>
</dbReference>
<evidence type="ECO:0000313" key="3">
    <source>
        <dbReference type="EMBL" id="SHI57381.1"/>
    </source>
</evidence>
<dbReference type="PROSITE" id="PS50022">
    <property type="entry name" value="FA58C_3"/>
    <property type="match status" value="1"/>
</dbReference>
<dbReference type="InterPro" id="IPR021862">
    <property type="entry name" value="DUF3472"/>
</dbReference>
<dbReference type="RefSeq" id="WP_072763188.1">
    <property type="nucleotide sequence ID" value="NZ_FQYX01000003.1"/>
</dbReference>
<dbReference type="InterPro" id="IPR008979">
    <property type="entry name" value="Galactose-bd-like_sf"/>
</dbReference>
<protein>
    <submittedName>
        <fullName evidence="3">F5/8 type C domain-containing protein</fullName>
    </submittedName>
</protein>
<dbReference type="Proteomes" id="UP000184231">
    <property type="component" value="Unassembled WGS sequence"/>
</dbReference>